<dbReference type="PANTHER" id="PTHR43790:SF3">
    <property type="entry name" value="D-ALLOSE IMPORT ATP-BINDING PROTEIN ALSA-RELATED"/>
    <property type="match status" value="1"/>
</dbReference>
<dbReference type="RefSeq" id="WP_110937449.1">
    <property type="nucleotide sequence ID" value="NZ_KZ614146.1"/>
</dbReference>
<evidence type="ECO:0000313" key="11">
    <source>
        <dbReference type="EMBL" id="RKL67065.1"/>
    </source>
</evidence>
<dbReference type="PANTHER" id="PTHR43790">
    <property type="entry name" value="CARBOHYDRATE TRANSPORT ATP-BINDING PROTEIN MG119-RELATED"/>
    <property type="match status" value="1"/>
</dbReference>
<evidence type="ECO:0000256" key="1">
    <source>
        <dbReference type="ARBA" id="ARBA00004202"/>
    </source>
</evidence>
<dbReference type="InterPro" id="IPR003593">
    <property type="entry name" value="AAA+_ATPase"/>
</dbReference>
<keyword evidence="2" id="KW-0813">Transport</keyword>
<organism evidence="11 12">
    <name type="scientific">Salipaludibacillus neizhouensis</name>
    <dbReference type="NCBI Taxonomy" id="885475"/>
    <lineage>
        <taxon>Bacteria</taxon>
        <taxon>Bacillati</taxon>
        <taxon>Bacillota</taxon>
        <taxon>Bacilli</taxon>
        <taxon>Bacillales</taxon>
        <taxon>Bacillaceae</taxon>
    </lineage>
</organism>
<dbReference type="Gene3D" id="3.40.50.300">
    <property type="entry name" value="P-loop containing nucleotide triphosphate hydrolases"/>
    <property type="match status" value="2"/>
</dbReference>
<gene>
    <name evidence="11" type="ORF">CR203_11150</name>
</gene>
<proteinExistence type="predicted"/>
<dbReference type="PROSITE" id="PS00211">
    <property type="entry name" value="ABC_TRANSPORTER_1"/>
    <property type="match status" value="1"/>
</dbReference>
<dbReference type="PROSITE" id="PS50893">
    <property type="entry name" value="ABC_TRANSPORTER_2"/>
    <property type="match status" value="2"/>
</dbReference>
<accession>A0A3A9KHC7</accession>
<reference evidence="11 12" key="1">
    <citation type="submission" date="2017-10" db="EMBL/GenBank/DDBJ databases">
        <title>Bacillus sp. nov., a halophilic bacterium isolated from a Keqin Lake.</title>
        <authorList>
            <person name="Wang H."/>
        </authorList>
    </citation>
    <scope>NUCLEOTIDE SEQUENCE [LARGE SCALE GENOMIC DNA]</scope>
    <source>
        <strain evidence="11 12">KCTC 13187</strain>
    </source>
</reference>
<feature type="domain" description="ABC transporter" evidence="10">
    <location>
        <begin position="251"/>
        <end position="494"/>
    </location>
</feature>
<comment type="subcellular location">
    <subcellularLocation>
        <location evidence="1">Cell membrane</location>
        <topology evidence="1">Peripheral membrane protein</topology>
    </subcellularLocation>
</comment>
<sequence length="501" mass="54873">MVNPIIKVTDVTKEYPGTIALSGVNMEIYPGEVHTLAGENGAGKSTLMKILAGAISPTIGSIEVNGEKLTEFSPRTSSEKGIGIIYQEFNLVPHLTVEENIMLGKEKRKGLFVRKQLNTQITKDVLEKMNIKKSTSTYVKDLGVADQQLVEIAKAISQDVNVLIMDEPTAALTSDEVESLFKLMRSLKENGVAIIYISHKFEEIFEISDKVTVLRDGNYIATKPIEELDYEKLVKLMVGRELTMSSRARTKKEETILIAENLFSKGKVANISFDLKKGEVLGVAGLLGSGRTELAKVLYGLYPITSGTISVKGKTYSKIDSPEHALKIGIGLIPEDRKKEGVVLGLDCEVNTNLGATKKNSRGLFLDLKKEKSISKEYKDKLSIKYYDGQLAGQLSGGNQQKVVIAKALATDADILIFDEPTRGVDIGAKQEIYNLMNELLREGKSIIMISSEMGEILNLSDRIAVMKEGELAGILPFDKATQENIFSLSSGISKDLEGKT</sequence>
<dbReference type="GO" id="GO:0016887">
    <property type="term" value="F:ATP hydrolysis activity"/>
    <property type="evidence" value="ECO:0007669"/>
    <property type="project" value="InterPro"/>
</dbReference>
<evidence type="ECO:0000256" key="2">
    <source>
        <dbReference type="ARBA" id="ARBA00022448"/>
    </source>
</evidence>
<evidence type="ECO:0000256" key="8">
    <source>
        <dbReference type="ARBA" id="ARBA00022967"/>
    </source>
</evidence>
<evidence type="ECO:0000256" key="9">
    <source>
        <dbReference type="ARBA" id="ARBA00023136"/>
    </source>
</evidence>
<dbReference type="InterPro" id="IPR027417">
    <property type="entry name" value="P-loop_NTPase"/>
</dbReference>
<dbReference type="InterPro" id="IPR003439">
    <property type="entry name" value="ABC_transporter-like_ATP-bd"/>
</dbReference>
<keyword evidence="6" id="KW-0547">Nucleotide-binding</keyword>
<dbReference type="Proteomes" id="UP000281498">
    <property type="component" value="Unassembled WGS sequence"/>
</dbReference>
<evidence type="ECO:0000256" key="6">
    <source>
        <dbReference type="ARBA" id="ARBA00022741"/>
    </source>
</evidence>
<dbReference type="GO" id="GO:0005886">
    <property type="term" value="C:plasma membrane"/>
    <property type="evidence" value="ECO:0007669"/>
    <property type="project" value="UniProtKB-SubCell"/>
</dbReference>
<keyword evidence="5" id="KW-0677">Repeat</keyword>
<dbReference type="GO" id="GO:0005524">
    <property type="term" value="F:ATP binding"/>
    <property type="evidence" value="ECO:0007669"/>
    <property type="project" value="UniProtKB-KW"/>
</dbReference>
<evidence type="ECO:0000256" key="7">
    <source>
        <dbReference type="ARBA" id="ARBA00022840"/>
    </source>
</evidence>
<keyword evidence="9" id="KW-0472">Membrane</keyword>
<dbReference type="FunFam" id="3.40.50.300:FF:000127">
    <property type="entry name" value="Ribose import ATP-binding protein RbsA"/>
    <property type="match status" value="1"/>
</dbReference>
<dbReference type="CDD" id="cd03216">
    <property type="entry name" value="ABC_Carb_Monos_I"/>
    <property type="match status" value="1"/>
</dbReference>
<comment type="caution">
    <text evidence="11">The sequence shown here is derived from an EMBL/GenBank/DDBJ whole genome shotgun (WGS) entry which is preliminary data.</text>
</comment>
<dbReference type="Pfam" id="PF00005">
    <property type="entry name" value="ABC_tran"/>
    <property type="match status" value="2"/>
</dbReference>
<keyword evidence="12" id="KW-1185">Reference proteome</keyword>
<dbReference type="OrthoDB" id="9771863at2"/>
<evidence type="ECO:0000313" key="12">
    <source>
        <dbReference type="Proteomes" id="UP000281498"/>
    </source>
</evidence>
<dbReference type="AlphaFoldDB" id="A0A3A9KHC7"/>
<dbReference type="SUPFAM" id="SSF52540">
    <property type="entry name" value="P-loop containing nucleoside triphosphate hydrolases"/>
    <property type="match status" value="2"/>
</dbReference>
<dbReference type="CDD" id="cd03215">
    <property type="entry name" value="ABC_Carb_Monos_II"/>
    <property type="match status" value="1"/>
</dbReference>
<keyword evidence="3" id="KW-1003">Cell membrane</keyword>
<evidence type="ECO:0000259" key="10">
    <source>
        <dbReference type="PROSITE" id="PS50893"/>
    </source>
</evidence>
<dbReference type="EMBL" id="PDOE01000004">
    <property type="protein sequence ID" value="RKL67065.1"/>
    <property type="molecule type" value="Genomic_DNA"/>
</dbReference>
<keyword evidence="4" id="KW-0762">Sugar transport</keyword>
<dbReference type="InterPro" id="IPR017871">
    <property type="entry name" value="ABC_transporter-like_CS"/>
</dbReference>
<feature type="domain" description="ABC transporter" evidence="10">
    <location>
        <begin position="6"/>
        <end position="241"/>
    </location>
</feature>
<protein>
    <submittedName>
        <fullName evidence="11">D-xylose ABC transporter ATP-binding protein</fullName>
    </submittedName>
</protein>
<dbReference type="SMART" id="SM00382">
    <property type="entry name" value="AAA"/>
    <property type="match status" value="2"/>
</dbReference>
<name>A0A3A9KHC7_9BACI</name>
<evidence type="ECO:0000256" key="4">
    <source>
        <dbReference type="ARBA" id="ARBA00022597"/>
    </source>
</evidence>
<keyword evidence="8" id="KW-1278">Translocase</keyword>
<keyword evidence="7 11" id="KW-0067">ATP-binding</keyword>
<evidence type="ECO:0000256" key="5">
    <source>
        <dbReference type="ARBA" id="ARBA00022737"/>
    </source>
</evidence>
<evidence type="ECO:0000256" key="3">
    <source>
        <dbReference type="ARBA" id="ARBA00022475"/>
    </source>
</evidence>
<dbReference type="InterPro" id="IPR050107">
    <property type="entry name" value="ABC_carbohydrate_import_ATPase"/>
</dbReference>